<protein>
    <submittedName>
        <fullName evidence="1">Uncharacterized protein</fullName>
    </submittedName>
</protein>
<evidence type="ECO:0000313" key="1">
    <source>
        <dbReference type="EMBL" id="GBM86136.1"/>
    </source>
</evidence>
<keyword evidence="2" id="KW-1185">Reference proteome</keyword>
<proteinExistence type="predicted"/>
<gene>
    <name evidence="1" type="ORF">AVEN_11690_1</name>
</gene>
<dbReference type="AlphaFoldDB" id="A0A4Y2JA92"/>
<comment type="caution">
    <text evidence="1">The sequence shown here is derived from an EMBL/GenBank/DDBJ whole genome shotgun (WGS) entry which is preliminary data.</text>
</comment>
<dbReference type="Proteomes" id="UP000499080">
    <property type="component" value="Unassembled WGS sequence"/>
</dbReference>
<organism evidence="1 2">
    <name type="scientific">Araneus ventricosus</name>
    <name type="common">Orbweaver spider</name>
    <name type="synonym">Epeira ventricosa</name>
    <dbReference type="NCBI Taxonomy" id="182803"/>
    <lineage>
        <taxon>Eukaryota</taxon>
        <taxon>Metazoa</taxon>
        <taxon>Ecdysozoa</taxon>
        <taxon>Arthropoda</taxon>
        <taxon>Chelicerata</taxon>
        <taxon>Arachnida</taxon>
        <taxon>Araneae</taxon>
        <taxon>Araneomorphae</taxon>
        <taxon>Entelegynae</taxon>
        <taxon>Araneoidea</taxon>
        <taxon>Araneidae</taxon>
        <taxon>Araneus</taxon>
    </lineage>
</organism>
<reference evidence="1 2" key="1">
    <citation type="journal article" date="2019" name="Sci. Rep.">
        <title>Orb-weaving spider Araneus ventricosus genome elucidates the spidroin gene catalogue.</title>
        <authorList>
            <person name="Kono N."/>
            <person name="Nakamura H."/>
            <person name="Ohtoshi R."/>
            <person name="Moran D.A.P."/>
            <person name="Shinohara A."/>
            <person name="Yoshida Y."/>
            <person name="Fujiwara M."/>
            <person name="Mori M."/>
            <person name="Tomita M."/>
            <person name="Arakawa K."/>
        </authorList>
    </citation>
    <scope>NUCLEOTIDE SEQUENCE [LARGE SCALE GENOMIC DNA]</scope>
</reference>
<feature type="non-terminal residue" evidence="1">
    <location>
        <position position="1"/>
    </location>
</feature>
<name>A0A4Y2JA92_ARAVE</name>
<dbReference type="OrthoDB" id="10043757at2759"/>
<sequence length="44" mass="5061">DLDDIPQTPPEEHLSLPMQNENRKSCILRSYSQAGMVMLLFIKT</sequence>
<accession>A0A4Y2JA92</accession>
<dbReference type="EMBL" id="BGPR01109504">
    <property type="protein sequence ID" value="GBM86136.1"/>
    <property type="molecule type" value="Genomic_DNA"/>
</dbReference>
<evidence type="ECO:0000313" key="2">
    <source>
        <dbReference type="Proteomes" id="UP000499080"/>
    </source>
</evidence>